<dbReference type="GO" id="GO:0030572">
    <property type="term" value="F:phosphatidyltransferase activity"/>
    <property type="evidence" value="ECO:0007669"/>
    <property type="project" value="UniProtKB-ARBA"/>
</dbReference>
<sequence>MIKNKYIQKVLYILFLLVLTTLFLVLGWFFYKLLKKSWSIEIIVAFFLFYILNILSIIFILNQERHIDAKISWILFMIFFPFLGQSLFVIFGRKYHKRISELQYLKQKNNFHHYQYEKENKKFLAQSNYFHQINSIFGNTPKNFEYNFIFNGFDFYETMFQDIMRAKKFVHIEIFIVKKSFIWNRLKTILIKKAKEGVEIRLILDGLGSYEVLKKDKEMLKKENIQLITYNKLKFPFISSRSFYRIHKKIFIIDGEIAYIGGNNISDEYSNFSPYYGIWFDTNLRLEGPIVEDISQAFVDDWNSWTNHEIISSHKYVHKNETKTFDNLGAIFQGGPNVDISLLETYLIQLFYSSKKEIKIFTPYFIPTERIFIALKEILMTNRKIKIYIPGKFDKNYVKPFTLYYCRELEKLGAEIFSYENSFAHSKAIIIDDEIGYIGTMNLDIRSLYSQYEINILITGNAINEYLQHIEYLKKHDVITPFFKKKNNKKHRINKIFVLLFKPLL</sequence>
<dbReference type="SUPFAM" id="SSF56024">
    <property type="entry name" value="Phospholipase D/nuclease"/>
    <property type="match status" value="2"/>
</dbReference>
<keyword evidence="4 6" id="KW-1133">Transmembrane helix</keyword>
<evidence type="ECO:0000256" key="4">
    <source>
        <dbReference type="ARBA" id="ARBA00022989"/>
    </source>
</evidence>
<dbReference type="InterPro" id="IPR001736">
    <property type="entry name" value="PLipase_D/transphosphatidylase"/>
</dbReference>
<dbReference type="GO" id="GO:0032049">
    <property type="term" value="P:cardiolipin biosynthetic process"/>
    <property type="evidence" value="ECO:0007669"/>
    <property type="project" value="UniProtKB-ARBA"/>
</dbReference>
<dbReference type="EC" id="2.7.8.-" evidence="8"/>
<feature type="transmembrane region" description="Helical" evidence="6">
    <location>
        <begin position="37"/>
        <end position="61"/>
    </location>
</feature>
<keyword evidence="2" id="KW-1003">Cell membrane</keyword>
<evidence type="ECO:0000259" key="7">
    <source>
        <dbReference type="PROSITE" id="PS50035"/>
    </source>
</evidence>
<proteinExistence type="predicted"/>
<gene>
    <name evidence="8" type="primary">cls</name>
    <name evidence="8" type="ORF">NCTC10166_00100</name>
</gene>
<reference evidence="8 9" key="1">
    <citation type="submission" date="2019-01" db="EMBL/GenBank/DDBJ databases">
        <authorList>
            <consortium name="Pathogen Informatics"/>
        </authorList>
    </citation>
    <scope>NUCLEOTIDE SEQUENCE [LARGE SCALE GENOMIC DNA]</scope>
    <source>
        <strain evidence="8 9">NCTC10166</strain>
    </source>
</reference>
<keyword evidence="8" id="KW-0808">Transferase</keyword>
<dbReference type="SMART" id="SM00155">
    <property type="entry name" value="PLDc"/>
    <property type="match status" value="2"/>
</dbReference>
<evidence type="ECO:0000313" key="8">
    <source>
        <dbReference type="EMBL" id="VEU59145.1"/>
    </source>
</evidence>
<dbReference type="AlphaFoldDB" id="A0A449A4G6"/>
<dbReference type="Pfam" id="PF13396">
    <property type="entry name" value="PLDc_N"/>
    <property type="match status" value="1"/>
</dbReference>
<feature type="domain" description="PLD phosphodiesterase" evidence="7">
    <location>
        <begin position="420"/>
        <end position="447"/>
    </location>
</feature>
<keyword evidence="3 6" id="KW-0812">Transmembrane</keyword>
<dbReference type="PANTHER" id="PTHR21248:SF7">
    <property type="entry name" value="MINOR CARDIOLIPIN SYNTHASE CLSB"/>
    <property type="match status" value="1"/>
</dbReference>
<organism evidence="8 9">
    <name type="scientific">Mesomycoplasma neurolyticum</name>
    <dbReference type="NCBI Taxonomy" id="2120"/>
    <lineage>
        <taxon>Bacteria</taxon>
        <taxon>Bacillati</taxon>
        <taxon>Mycoplasmatota</taxon>
        <taxon>Mycoplasmoidales</taxon>
        <taxon>Metamycoplasmataceae</taxon>
        <taxon>Mesomycoplasma</taxon>
    </lineage>
</organism>
<comment type="subcellular location">
    <subcellularLocation>
        <location evidence="1">Cell membrane</location>
        <topology evidence="1">Multi-pass membrane protein</topology>
    </subcellularLocation>
</comment>
<dbReference type="GO" id="GO:0005886">
    <property type="term" value="C:plasma membrane"/>
    <property type="evidence" value="ECO:0007669"/>
    <property type="project" value="UniProtKB-SubCell"/>
</dbReference>
<accession>A0A449A4G6</accession>
<name>A0A449A4G6_9BACT</name>
<dbReference type="EMBL" id="LR214951">
    <property type="protein sequence ID" value="VEU59145.1"/>
    <property type="molecule type" value="Genomic_DNA"/>
</dbReference>
<dbReference type="Gene3D" id="3.30.870.10">
    <property type="entry name" value="Endonuclease Chain A"/>
    <property type="match status" value="2"/>
</dbReference>
<dbReference type="Pfam" id="PF13091">
    <property type="entry name" value="PLDc_2"/>
    <property type="match status" value="2"/>
</dbReference>
<evidence type="ECO:0000313" key="9">
    <source>
        <dbReference type="Proteomes" id="UP000289440"/>
    </source>
</evidence>
<dbReference type="InterPro" id="IPR027379">
    <property type="entry name" value="CLS_N"/>
</dbReference>
<evidence type="ECO:0000256" key="1">
    <source>
        <dbReference type="ARBA" id="ARBA00004651"/>
    </source>
</evidence>
<dbReference type="InterPro" id="IPR025202">
    <property type="entry name" value="PLD-like_dom"/>
</dbReference>
<dbReference type="CDD" id="cd09110">
    <property type="entry name" value="PLDc_CLS_1"/>
    <property type="match status" value="1"/>
</dbReference>
<evidence type="ECO:0000256" key="2">
    <source>
        <dbReference type="ARBA" id="ARBA00022475"/>
    </source>
</evidence>
<evidence type="ECO:0000256" key="3">
    <source>
        <dbReference type="ARBA" id="ARBA00022692"/>
    </source>
</evidence>
<feature type="domain" description="PLD phosphodiesterase" evidence="7">
    <location>
        <begin position="242"/>
        <end position="269"/>
    </location>
</feature>
<evidence type="ECO:0000256" key="5">
    <source>
        <dbReference type="ARBA" id="ARBA00023136"/>
    </source>
</evidence>
<dbReference type="PANTHER" id="PTHR21248">
    <property type="entry name" value="CARDIOLIPIN SYNTHASE"/>
    <property type="match status" value="1"/>
</dbReference>
<dbReference type="PROSITE" id="PS50035">
    <property type="entry name" value="PLD"/>
    <property type="match status" value="2"/>
</dbReference>
<keyword evidence="9" id="KW-1185">Reference proteome</keyword>
<evidence type="ECO:0000256" key="6">
    <source>
        <dbReference type="SAM" id="Phobius"/>
    </source>
</evidence>
<feature type="transmembrane region" description="Helical" evidence="6">
    <location>
        <begin position="73"/>
        <end position="92"/>
    </location>
</feature>
<feature type="transmembrane region" description="Helical" evidence="6">
    <location>
        <begin position="12"/>
        <end position="31"/>
    </location>
</feature>
<dbReference type="KEGG" id="mnu:NCTC10166_00100"/>
<dbReference type="Proteomes" id="UP000289440">
    <property type="component" value="Chromosome"/>
</dbReference>
<dbReference type="OrthoDB" id="9762009at2"/>
<keyword evidence="5 6" id="KW-0472">Membrane</keyword>
<protein>
    <submittedName>
        <fullName evidence="8">Cardiolipin synthase</fullName>
        <ecNumber evidence="8">2.7.8.-</ecNumber>
    </submittedName>
</protein>
<dbReference type="CDD" id="cd09112">
    <property type="entry name" value="PLDc_CLS_2"/>
    <property type="match status" value="1"/>
</dbReference>